<keyword evidence="1" id="KW-0812">Transmembrane</keyword>
<evidence type="ECO:0008006" key="4">
    <source>
        <dbReference type="Google" id="ProtNLM"/>
    </source>
</evidence>
<evidence type="ECO:0000313" key="3">
    <source>
        <dbReference type="Proteomes" id="UP000500938"/>
    </source>
</evidence>
<proteinExistence type="predicted"/>
<gene>
    <name evidence="2" type="ORF">HKW67_02795</name>
</gene>
<keyword evidence="1" id="KW-0472">Membrane</keyword>
<reference evidence="2 3" key="1">
    <citation type="submission" date="2020-05" db="EMBL/GenBank/DDBJ databases">
        <title>Complete genome sequence of Gemmatimonas greenlandica TET16.</title>
        <authorList>
            <person name="Zeng Y."/>
        </authorList>
    </citation>
    <scope>NUCLEOTIDE SEQUENCE [LARGE SCALE GENOMIC DNA]</scope>
    <source>
        <strain evidence="2 3">TET16</strain>
    </source>
</reference>
<feature type="transmembrane region" description="Helical" evidence="1">
    <location>
        <begin position="47"/>
        <end position="66"/>
    </location>
</feature>
<evidence type="ECO:0000256" key="1">
    <source>
        <dbReference type="SAM" id="Phobius"/>
    </source>
</evidence>
<sequence>MRRVALFAFAALFFAYEQWSFYTWMQLHGSATVGLAYAWATLRQDPMVFMAWNDMGVFTAIVLVWLARDLRARGRAIWWWPATLIMGCPPLLVYLATGSDASRHGAAPGTDRAVTRAP</sequence>
<dbReference type="Proteomes" id="UP000500938">
    <property type="component" value="Chromosome"/>
</dbReference>
<dbReference type="KEGG" id="ggr:HKW67_02795"/>
<accession>A0A6M4IND8</accession>
<feature type="transmembrane region" description="Helical" evidence="1">
    <location>
        <begin position="78"/>
        <end position="96"/>
    </location>
</feature>
<dbReference type="EMBL" id="CP053085">
    <property type="protein sequence ID" value="QJR34522.1"/>
    <property type="molecule type" value="Genomic_DNA"/>
</dbReference>
<organism evidence="2 3">
    <name type="scientific">Gemmatimonas groenlandica</name>
    <dbReference type="NCBI Taxonomy" id="2732249"/>
    <lineage>
        <taxon>Bacteria</taxon>
        <taxon>Pseudomonadati</taxon>
        <taxon>Gemmatimonadota</taxon>
        <taxon>Gemmatimonadia</taxon>
        <taxon>Gemmatimonadales</taxon>
        <taxon>Gemmatimonadaceae</taxon>
        <taxon>Gemmatimonas</taxon>
    </lineage>
</organism>
<evidence type="ECO:0000313" key="2">
    <source>
        <dbReference type="EMBL" id="QJR34522.1"/>
    </source>
</evidence>
<keyword evidence="3" id="KW-1185">Reference proteome</keyword>
<dbReference type="AlphaFoldDB" id="A0A6M4IND8"/>
<name>A0A6M4IND8_9BACT</name>
<dbReference type="RefSeq" id="WP_171223948.1">
    <property type="nucleotide sequence ID" value="NZ_CP053085.1"/>
</dbReference>
<protein>
    <recommendedName>
        <fullName evidence="4">DUF2834 domain-containing protein</fullName>
    </recommendedName>
</protein>
<keyword evidence="1" id="KW-1133">Transmembrane helix</keyword>